<sequence>MKKFTRKQVIRGVLIPAVGVIVLATTAGACDDSSDNSSRSKEKSAAASNYDRLVANQPAHQGDYSPTRETKNFWIDTWMKKPGKLSYVYIQNAQGQYGYYILKGLPVTYCVGLLPPEVKTRGDLGQYDGDLIVQGPSMDGTYSSASNCNTMYGKDAETGAYLEWTVGMNQSYFLYDQPMDLPQYKNATPLGEAKLKN</sequence>
<dbReference type="PROSITE" id="PS51257">
    <property type="entry name" value="PROKAR_LIPOPROTEIN"/>
    <property type="match status" value="1"/>
</dbReference>
<evidence type="ECO:0000256" key="1">
    <source>
        <dbReference type="SAM" id="MobiDB-lite"/>
    </source>
</evidence>
<evidence type="ECO:0000313" key="3">
    <source>
        <dbReference type="Proteomes" id="UP000683386"/>
    </source>
</evidence>
<proteinExistence type="predicted"/>
<protein>
    <submittedName>
        <fullName evidence="2">Membrane protein</fullName>
    </submittedName>
</protein>
<dbReference type="RefSeq" id="YP_010655654.1">
    <property type="nucleotide sequence ID" value="NC_070830.1"/>
</dbReference>
<gene>
    <name evidence="2" type="primary">48</name>
    <name evidence="2" type="ORF">SEA_KIMJONGPHILL_48</name>
</gene>
<dbReference type="Proteomes" id="UP000683386">
    <property type="component" value="Segment"/>
</dbReference>
<name>A0A8F2E6I8_9CAUD</name>
<accession>A0A8F2E6I8</accession>
<evidence type="ECO:0000313" key="2">
    <source>
        <dbReference type="EMBL" id="QWT29829.1"/>
    </source>
</evidence>
<reference evidence="2" key="1">
    <citation type="submission" date="2021-03" db="EMBL/GenBank/DDBJ databases">
        <authorList>
            <person name="Alqahtani R."/>
            <person name="Behailu E."/>
            <person name="Cappabianca D.W."/>
            <person name="Csanadi-Schwartz K.M."/>
            <person name="Dalal A.S."/>
            <person name="Fahim M.S."/>
            <person name="Franklin J.M."/>
            <person name="Gluckman M.H."/>
            <person name="Levine C.J."/>
            <person name="Martin N."/>
            <person name="Milza N."/>
            <person name="Najmabadi R."/>
            <person name="Newman A.M."/>
            <person name="Pajunar M."/>
            <person name="Qalawee I."/>
            <person name="Rizvi A."/>
            <person name="Samuel A."/>
            <person name="Smith A."/>
            <person name="Swann F.E."/>
            <person name="Sweeney P."/>
            <person name="Torres N.R."/>
            <person name="Ventrone L."/>
            <person name="Ventura L."/>
            <person name="Wroe M."/>
            <person name="Acquaye N.A."/>
            <person name="Agnes T.J."/>
            <person name="Ahmed A."/>
            <person name="Ahmed S."/>
            <person name="Amodu B.A."/>
            <person name="Arefeayne N.F."/>
            <person name="Asamoah-Frimpong E.A."/>
            <person name="Attaran A."/>
            <person name="Barragan J.M."/>
            <person name="Baumgarten L.N."/>
            <person name="Berhane B."/>
            <person name="Beyene A."/>
            <person name="Bhattarai B."/>
            <person name="Biondokin D.V."/>
            <person name="Boone B.K."/>
            <person name="Burney S.Z."/>
            <person name="Cayanan J.-R.T."/>
            <person name="Cesta G."/>
            <person name="Chang J."/>
            <person name="Chavez J."/>
            <person name="Chorbajian C."/>
            <person name="Christian S."/>
            <person name="Corns J.R."/>
            <person name="Corns N.R."/>
            <person name="Cowan J.T."/>
            <person name="Coyne C."/>
            <person name="Dadzie B."/>
            <person name="Datu D.-L.V."/>
            <person name="Deng B.C."/>
            <person name="Der L."/>
            <person name="Dickerson K."/>
            <person name="Dozier E."/>
            <person name="Egbunine A.O."/>
            <person name="Farooq M."/>
            <person name="Fonge A.E."/>
            <person name="Ghomsi-Nono M.P."/>
            <person name="Giampietro H."/>
            <person name="Gunnison R.P."/>
            <person name="Han S.H."/>
            <person name="Hennigan A.J."/>
            <person name="Hong A.N."/>
            <person name="Ijomor E.C."/>
            <person name="Jalali A."/>
            <person name="Jamil T.Z."/>
            <person name="Jenkins C.R."/>
            <person name="Joseph M.A."/>
            <person name="Jowanowitch O.J."/>
            <person name="Kang D."/>
            <person name="Khan A."/>
            <person name="Khan Z.K."/>
            <person name="Kiewe T."/>
            <person name="Kjerulf A.B."/>
            <person name="Kolosey V."/>
            <person name="Kurup M."/>
            <person name="Lee V.H."/>
            <person name="Llontop-Maldonado V."/>
            <person name="Long P."/>
            <person name="Lu N."/>
            <person name="Majekodunmi A."/>
            <person name="Malik H.W."/>
            <person name="Marcellino S.C."/>
            <person name="Martinez L.A."/>
            <person name="Meher F.N."/>
            <person name="Michelin M.A."/>
            <person name="Mitchell K.G."/>
            <person name="Mullens W.J."/>
            <person name="Nwakama C."/>
            <person name="Nwosu F.T."/>
            <person name="Oboh E.C."/>
            <person name="Odujinrin O."/>
            <person name="Ogunsan O."/>
            <person name="O'Neill K."/>
            <person name="Oxlaj J.A."/>
            <person name="Patel A.K."/>
            <person name="Patel B.R."/>
            <person name="Pham Q."/>
            <person name="Porter J."/>
            <person name="Portes J."/>
            <person name="Prokopenko A."/>
            <person name="Quraishi M."/>
            <person name="Qureshi M.-A."/>
            <person name="Rivera A."/>
            <person name="Rubalsky V."/>
            <person name="Saikali Y."/>
            <person name="Saqaf K."/>
            <person name="Saroya S.R."/>
            <person name="Seas A."/>
            <person name="Shadrick R.E."/>
            <person name="Sharda N."/>
            <person name="Sigindere M.T."/>
            <person name="Simbi V.G."/>
            <person name="Thuzar C."/>
            <person name="Tran K."/>
            <person name="Tran V.D."/>
            <person name="Trang W."/>
            <person name="Vaishnav N."/>
            <person name="Vuong K."/>
            <person name="Walker C."/>
            <person name="Wallace S.A."/>
            <person name="Warfield J.C."/>
            <person name="Wikina T."/>
            <person name="Wobbeking F.T."/>
            <person name="Worrent L.D."/>
            <person name="Yan T."/>
            <person name="Zehra A."/>
            <person name="Avazpour P."/>
            <person name="Kim F.M."/>
            <person name="Mason K."/>
            <person name="Nguyen D.A."/>
            <person name="Pettit S.M."/>
            <person name="Zhou O.J."/>
            <person name="Brissett D.L."/>
            <person name="Gualtieri C."/>
            <person name="Hufford T.M."/>
            <person name="Ko J.M."/>
            <person name="Novak J.K."/>
            <person name="Smith Z.M."/>
            <person name="Mayer-Bacon C."/>
            <person name="Erill I."/>
            <person name="Caruso S.M."/>
            <person name="Garlena R.A."/>
            <person name="Russell D.A."/>
            <person name="Pope W.H."/>
            <person name="Jacobs-Sera D."/>
            <person name="Hatfull G.F."/>
        </authorList>
    </citation>
    <scope>NUCLEOTIDE SEQUENCE</scope>
</reference>
<dbReference type="EMBL" id="MW822144">
    <property type="protein sequence ID" value="QWT29829.1"/>
    <property type="molecule type" value="Genomic_DNA"/>
</dbReference>
<organism evidence="2 3">
    <name type="scientific">Streptomyces phage KimJongPhill</name>
    <dbReference type="NCBI Taxonomy" id="2848886"/>
    <lineage>
        <taxon>Viruses</taxon>
        <taxon>Duplodnaviria</taxon>
        <taxon>Heunggongvirae</taxon>
        <taxon>Uroviricota</taxon>
        <taxon>Caudoviricetes</taxon>
        <taxon>Zukovirus</taxon>
        <taxon>Zukovirus phill</taxon>
    </lineage>
</organism>
<dbReference type="KEGG" id="vg:77931520"/>
<dbReference type="GeneID" id="77931520"/>
<feature type="region of interest" description="Disordered" evidence="1">
    <location>
        <begin position="29"/>
        <end position="50"/>
    </location>
</feature>
<keyword evidence="3" id="KW-1185">Reference proteome</keyword>